<evidence type="ECO:0000313" key="1">
    <source>
        <dbReference type="EMBL" id="GAA2609608.1"/>
    </source>
</evidence>
<dbReference type="InterPro" id="IPR021508">
    <property type="entry name" value="Gp17-like"/>
</dbReference>
<dbReference type="EMBL" id="BAAATD010000006">
    <property type="protein sequence ID" value="GAA2609608.1"/>
    <property type="molecule type" value="Genomic_DNA"/>
</dbReference>
<protein>
    <recommendedName>
        <fullName evidence="3">DUF3168 domain-containing protein</fullName>
    </recommendedName>
</protein>
<dbReference type="RefSeq" id="WP_344544562.1">
    <property type="nucleotide sequence ID" value="NZ_BAAATD010000006.1"/>
</dbReference>
<dbReference type="InterPro" id="IPR053745">
    <property type="entry name" value="Viral_Tail_Comp_sf"/>
</dbReference>
<reference evidence="1 2" key="1">
    <citation type="journal article" date="2019" name="Int. J. Syst. Evol. Microbiol.">
        <title>The Global Catalogue of Microorganisms (GCM) 10K type strain sequencing project: providing services to taxonomists for standard genome sequencing and annotation.</title>
        <authorList>
            <consortium name="The Broad Institute Genomics Platform"/>
            <consortium name="The Broad Institute Genome Sequencing Center for Infectious Disease"/>
            <person name="Wu L."/>
            <person name="Ma J."/>
        </authorList>
    </citation>
    <scope>NUCLEOTIDE SEQUENCE [LARGE SCALE GENOMIC DNA]</scope>
    <source>
        <strain evidence="1 2">JCM 6833</strain>
    </source>
</reference>
<sequence length="137" mass="15183">MSTPYAALTPTQAAIYAALTSDLLLMDMVNGVYDGVPEDVPRPYVLLGDAIETPDNAHGAFGRQTVQTLHAWSDYHGYAEVNAIAYRLQQLLDHQPLVIAGHRHVVTRFEFAQTLTDPDQPGLRHAAVRFRIITSKE</sequence>
<keyword evidence="2" id="KW-1185">Reference proteome</keyword>
<gene>
    <name evidence="1" type="ORF">GCM10010411_49860</name>
</gene>
<name>A0ABN3Q001_9ACTN</name>
<dbReference type="Pfam" id="PF11367">
    <property type="entry name" value="Tail_completion_gp17"/>
    <property type="match status" value="1"/>
</dbReference>
<comment type="caution">
    <text evidence="1">The sequence shown here is derived from an EMBL/GenBank/DDBJ whole genome shotgun (WGS) entry which is preliminary data.</text>
</comment>
<evidence type="ECO:0000313" key="2">
    <source>
        <dbReference type="Proteomes" id="UP001501509"/>
    </source>
</evidence>
<dbReference type="Gene3D" id="3.30.2000.30">
    <property type="match status" value="1"/>
</dbReference>
<organism evidence="1 2">
    <name type="scientific">Actinomadura fulvescens</name>
    <dbReference type="NCBI Taxonomy" id="46160"/>
    <lineage>
        <taxon>Bacteria</taxon>
        <taxon>Bacillati</taxon>
        <taxon>Actinomycetota</taxon>
        <taxon>Actinomycetes</taxon>
        <taxon>Streptosporangiales</taxon>
        <taxon>Thermomonosporaceae</taxon>
        <taxon>Actinomadura</taxon>
    </lineage>
</organism>
<dbReference type="Proteomes" id="UP001501509">
    <property type="component" value="Unassembled WGS sequence"/>
</dbReference>
<evidence type="ECO:0008006" key="3">
    <source>
        <dbReference type="Google" id="ProtNLM"/>
    </source>
</evidence>
<proteinExistence type="predicted"/>
<accession>A0ABN3Q001</accession>